<sequence>MSIQALLRPSVYVGSTDATASMPSIQLGSTSEKPQDPHWGSSQPILRGSSGSRLDHLPQRSSLRVQTDSSLNASSLPLSFTCHSLAYQTIPPTSPMFTAPSISSPEKHAPKWKTQKKVVISLDQANKRHCLERDFQSLLAGCSKTANPVCEPPNDTHEGSTPEELTSSLVGIDDEWEDVQNDGDRIKLGKTRHTTPNQAAAALYMKWQALLPTLLEPLLRYMSDMMGKPLQPLPRSMKGSPQPSLSNPTVWSLHHSPQLQPAPPPAVAYPLQPTTHLSLPAKTSCPAACPPMQPDPQNSPKGAIQLNECSQMLCQLCPACFGGQRFRQSLQDGGDFQVVTDGNFHHHHLVSGSESIAFHDPKHIIPKAFVDEVGAAILSARKLGPKSRSPKVPDLAIDECEKSYEATNGEKKKSLSNDR</sequence>
<reference evidence="2" key="1">
    <citation type="submission" date="2020-11" db="EMBL/GenBank/DDBJ databases">
        <authorList>
            <consortium name="DOE Joint Genome Institute"/>
            <person name="Ahrendt S."/>
            <person name="Riley R."/>
            <person name="Andreopoulos W."/>
            <person name="LaButti K."/>
            <person name="Pangilinan J."/>
            <person name="Ruiz-duenas F.J."/>
            <person name="Barrasa J.M."/>
            <person name="Sanchez-Garcia M."/>
            <person name="Camarero S."/>
            <person name="Miyauchi S."/>
            <person name="Serrano A."/>
            <person name="Linde D."/>
            <person name="Babiker R."/>
            <person name="Drula E."/>
            <person name="Ayuso-Fernandez I."/>
            <person name="Pacheco R."/>
            <person name="Padilla G."/>
            <person name="Ferreira P."/>
            <person name="Barriuso J."/>
            <person name="Kellner H."/>
            <person name="Castanera R."/>
            <person name="Alfaro M."/>
            <person name="Ramirez L."/>
            <person name="Pisabarro A.G."/>
            <person name="Kuo A."/>
            <person name="Tritt A."/>
            <person name="Lipzen A."/>
            <person name="He G."/>
            <person name="Yan M."/>
            <person name="Ng V."/>
            <person name="Cullen D."/>
            <person name="Martin F."/>
            <person name="Rosso M.-N."/>
            <person name="Henrissat B."/>
            <person name="Hibbett D."/>
            <person name="Martinez A.T."/>
            <person name="Grigoriev I.V."/>
        </authorList>
    </citation>
    <scope>NUCLEOTIDE SEQUENCE</scope>
    <source>
        <strain evidence="2">AH 44721</strain>
    </source>
</reference>
<dbReference type="Proteomes" id="UP000724874">
    <property type="component" value="Unassembled WGS sequence"/>
</dbReference>
<evidence type="ECO:0000256" key="1">
    <source>
        <dbReference type="SAM" id="MobiDB-lite"/>
    </source>
</evidence>
<evidence type="ECO:0000313" key="2">
    <source>
        <dbReference type="EMBL" id="KAF8911100.1"/>
    </source>
</evidence>
<organism evidence="2 3">
    <name type="scientific">Gymnopilus junonius</name>
    <name type="common">Spectacular rustgill mushroom</name>
    <name type="synonym">Gymnopilus spectabilis subsp. junonius</name>
    <dbReference type="NCBI Taxonomy" id="109634"/>
    <lineage>
        <taxon>Eukaryota</taxon>
        <taxon>Fungi</taxon>
        <taxon>Dikarya</taxon>
        <taxon>Basidiomycota</taxon>
        <taxon>Agaricomycotina</taxon>
        <taxon>Agaricomycetes</taxon>
        <taxon>Agaricomycetidae</taxon>
        <taxon>Agaricales</taxon>
        <taxon>Agaricineae</taxon>
        <taxon>Hymenogastraceae</taxon>
        <taxon>Gymnopilus</taxon>
    </lineage>
</organism>
<comment type="caution">
    <text evidence="2">The sequence shown here is derived from an EMBL/GenBank/DDBJ whole genome shotgun (WGS) entry which is preliminary data.</text>
</comment>
<dbReference type="AlphaFoldDB" id="A0A9P5NW22"/>
<accession>A0A9P5NW22</accession>
<feature type="region of interest" description="Disordered" evidence="1">
    <location>
        <begin position="234"/>
        <end position="261"/>
    </location>
</feature>
<feature type="compositionally biased region" description="Polar residues" evidence="1">
    <location>
        <begin position="40"/>
        <end position="52"/>
    </location>
</feature>
<protein>
    <submittedName>
        <fullName evidence="2">Uncharacterized protein</fullName>
    </submittedName>
</protein>
<name>A0A9P5NW22_GYMJU</name>
<dbReference type="EMBL" id="JADNYJ010000005">
    <property type="protein sequence ID" value="KAF8911100.1"/>
    <property type="molecule type" value="Genomic_DNA"/>
</dbReference>
<feature type="compositionally biased region" description="Polar residues" evidence="1">
    <location>
        <begin position="23"/>
        <end position="32"/>
    </location>
</feature>
<evidence type="ECO:0000313" key="3">
    <source>
        <dbReference type="Proteomes" id="UP000724874"/>
    </source>
</evidence>
<gene>
    <name evidence="2" type="ORF">CPB84DRAFT_1842352</name>
</gene>
<proteinExistence type="predicted"/>
<keyword evidence="3" id="KW-1185">Reference proteome</keyword>
<feature type="compositionally biased region" description="Polar residues" evidence="1">
    <location>
        <begin position="239"/>
        <end position="250"/>
    </location>
</feature>
<feature type="region of interest" description="Disordered" evidence="1">
    <location>
        <begin position="23"/>
        <end position="56"/>
    </location>
</feature>
<dbReference type="OrthoDB" id="3253684at2759"/>